<accession>A0A2P2N4Y7</accession>
<name>A0A2P2N4Y7_RHIMU</name>
<reference evidence="1" key="1">
    <citation type="submission" date="2018-02" db="EMBL/GenBank/DDBJ databases">
        <title>Rhizophora mucronata_Transcriptome.</title>
        <authorList>
            <person name="Meera S.P."/>
            <person name="Sreeshan A."/>
            <person name="Augustine A."/>
        </authorList>
    </citation>
    <scope>NUCLEOTIDE SEQUENCE</scope>
    <source>
        <tissue evidence="1">Leaf</tissue>
    </source>
</reference>
<evidence type="ECO:0000313" key="1">
    <source>
        <dbReference type="EMBL" id="MBX37523.1"/>
    </source>
</evidence>
<sequence length="43" mass="5072">MSQMAYQSDEGKTWNINNIRCQHPTFILSIFLYFLGNQTLSIF</sequence>
<protein>
    <submittedName>
        <fullName evidence="1">Uncharacterized protein</fullName>
    </submittedName>
</protein>
<organism evidence="1">
    <name type="scientific">Rhizophora mucronata</name>
    <name type="common">Asiatic mangrove</name>
    <dbReference type="NCBI Taxonomy" id="61149"/>
    <lineage>
        <taxon>Eukaryota</taxon>
        <taxon>Viridiplantae</taxon>
        <taxon>Streptophyta</taxon>
        <taxon>Embryophyta</taxon>
        <taxon>Tracheophyta</taxon>
        <taxon>Spermatophyta</taxon>
        <taxon>Magnoliopsida</taxon>
        <taxon>eudicotyledons</taxon>
        <taxon>Gunneridae</taxon>
        <taxon>Pentapetalae</taxon>
        <taxon>rosids</taxon>
        <taxon>fabids</taxon>
        <taxon>Malpighiales</taxon>
        <taxon>Rhizophoraceae</taxon>
        <taxon>Rhizophora</taxon>
    </lineage>
</organism>
<proteinExistence type="predicted"/>
<dbReference type="AlphaFoldDB" id="A0A2P2N4Y7"/>
<dbReference type="EMBL" id="GGEC01057039">
    <property type="protein sequence ID" value="MBX37523.1"/>
    <property type="molecule type" value="Transcribed_RNA"/>
</dbReference>